<protein>
    <recommendedName>
        <fullName evidence="3">Calcineurin-like phosphoesterase family protein</fullName>
    </recommendedName>
</protein>
<dbReference type="RefSeq" id="WP_115869845.1">
    <property type="nucleotide sequence ID" value="NZ_QREG01000024.1"/>
</dbReference>
<evidence type="ECO:0000313" key="2">
    <source>
        <dbReference type="Proteomes" id="UP000256779"/>
    </source>
</evidence>
<organism evidence="1 2">
    <name type="scientific">Marinoscillum furvescens DSM 4134</name>
    <dbReference type="NCBI Taxonomy" id="1122208"/>
    <lineage>
        <taxon>Bacteria</taxon>
        <taxon>Pseudomonadati</taxon>
        <taxon>Bacteroidota</taxon>
        <taxon>Cytophagia</taxon>
        <taxon>Cytophagales</taxon>
        <taxon>Reichenbachiellaceae</taxon>
        <taxon>Marinoscillum</taxon>
    </lineage>
</organism>
<sequence length="355" mass="42287">MKITNKVVYQNLDDLYDNSPVFELSKKDRWVVFSDLHMGDGGSTDDFKRNSGLFQAALKKYYLRDKFSLILNGDVEEMQRFSLKKIYNRWREVYEVFDEIRDSTRLLKTIGNHDLELSLMKDHPFDYEHLEAFRLRYHDNHLFFFHGHQASKKFQKHNELIGFTLKYFANPLGIKNYSVAHSSKKQYNIEKRAYHYSAYRKVVSIIGHTHRPLFESLHKVDRLKFKIEQLCREYATDPVRRTDEVRKAIKGHKKDLKKYYKQVKDTNYQNYVYNTIFNIPCLFNSGCVIGKRGMTCLEIEDGKIRLVHWFDGSISSKYLQKTGYQSENLPGTDFYRMVINEESLDYVFTRIKFLA</sequence>
<keyword evidence="2" id="KW-1185">Reference proteome</keyword>
<evidence type="ECO:0008006" key="3">
    <source>
        <dbReference type="Google" id="ProtNLM"/>
    </source>
</evidence>
<proteinExistence type="predicted"/>
<dbReference type="SUPFAM" id="SSF56300">
    <property type="entry name" value="Metallo-dependent phosphatases"/>
    <property type="match status" value="1"/>
</dbReference>
<dbReference type="OrthoDB" id="9802481at2"/>
<name>A0A3D9L0M7_MARFU</name>
<dbReference type="AlphaFoldDB" id="A0A3D9L0M7"/>
<dbReference type="Proteomes" id="UP000256779">
    <property type="component" value="Unassembled WGS sequence"/>
</dbReference>
<dbReference type="Gene3D" id="3.60.21.10">
    <property type="match status" value="1"/>
</dbReference>
<gene>
    <name evidence="1" type="ORF">C7460_12422</name>
</gene>
<reference evidence="1 2" key="1">
    <citation type="submission" date="2018-07" db="EMBL/GenBank/DDBJ databases">
        <title>Genomic Encyclopedia of Type Strains, Phase IV (KMG-IV): sequencing the most valuable type-strain genomes for metagenomic binning, comparative biology and taxonomic classification.</title>
        <authorList>
            <person name="Goeker M."/>
        </authorList>
    </citation>
    <scope>NUCLEOTIDE SEQUENCE [LARGE SCALE GENOMIC DNA]</scope>
    <source>
        <strain evidence="1 2">DSM 4134</strain>
    </source>
</reference>
<evidence type="ECO:0000313" key="1">
    <source>
        <dbReference type="EMBL" id="RED93612.1"/>
    </source>
</evidence>
<dbReference type="InterPro" id="IPR029052">
    <property type="entry name" value="Metallo-depent_PP-like"/>
</dbReference>
<accession>A0A3D9L0M7</accession>
<dbReference type="EMBL" id="QREG01000024">
    <property type="protein sequence ID" value="RED93612.1"/>
    <property type="molecule type" value="Genomic_DNA"/>
</dbReference>
<comment type="caution">
    <text evidence="1">The sequence shown here is derived from an EMBL/GenBank/DDBJ whole genome shotgun (WGS) entry which is preliminary data.</text>
</comment>